<organism evidence="3 5">
    <name type="scientific">Neospora caninum (strain Liverpool)</name>
    <dbReference type="NCBI Taxonomy" id="572307"/>
    <lineage>
        <taxon>Eukaryota</taxon>
        <taxon>Sar</taxon>
        <taxon>Alveolata</taxon>
        <taxon>Apicomplexa</taxon>
        <taxon>Conoidasida</taxon>
        <taxon>Coccidia</taxon>
        <taxon>Eucoccidiorida</taxon>
        <taxon>Eimeriorina</taxon>
        <taxon>Sarcocystidae</taxon>
        <taxon>Neospora</taxon>
    </lineage>
</organism>
<dbReference type="RefSeq" id="XP_003881339.1">
    <property type="nucleotide sequence ID" value="XM_003881290.1"/>
</dbReference>
<dbReference type="eggNOG" id="ENOG502QYFS">
    <property type="taxonomic scope" value="Eukaryota"/>
</dbReference>
<evidence type="ECO:0000313" key="5">
    <source>
        <dbReference type="Proteomes" id="UP000007494"/>
    </source>
</evidence>
<dbReference type="EMBL" id="FR823385">
    <property type="protein sequence ID" value="CBZ51306.1"/>
    <property type="molecule type" value="Genomic_DNA"/>
</dbReference>
<feature type="region of interest" description="Disordered" evidence="1">
    <location>
        <begin position="14"/>
        <end position="43"/>
    </location>
</feature>
<dbReference type="VEuPathDB" id="ToxoDB:NCLIV_043720"/>
<dbReference type="GeneID" id="13440291"/>
<proteinExistence type="predicted"/>
<evidence type="ECO:0000256" key="2">
    <source>
        <dbReference type="SAM" id="Phobius"/>
    </source>
</evidence>
<reference evidence="3" key="2">
    <citation type="submission" date="2011-03" db="EMBL/GenBank/DDBJ databases">
        <title>Comparative genomics and transcriptomics of Neospora caninum and Toxoplasma gondii.</title>
        <authorList>
            <person name="Reid A.J."/>
            <person name="Sohal A."/>
            <person name="Harris D."/>
            <person name="Quail M."/>
            <person name="Sanders M."/>
            <person name="Berriman M."/>
            <person name="Wastling J.M."/>
            <person name="Pain A."/>
        </authorList>
    </citation>
    <scope>NUCLEOTIDE SEQUENCE</scope>
    <source>
        <strain evidence="3">Liverpool</strain>
    </source>
</reference>
<evidence type="ECO:0000313" key="3">
    <source>
        <dbReference type="EMBL" id="CBZ51306.1"/>
    </source>
</evidence>
<dbReference type="OMA" id="WKEHASK"/>
<evidence type="ECO:0008006" key="6">
    <source>
        <dbReference type="Google" id="ProtNLM"/>
    </source>
</evidence>
<dbReference type="AlphaFoldDB" id="F0VAP8"/>
<sequence length="422" mass="48416">MAAAKVALLKELEETGATLTDPEDGASDQDESPTVPIRRQRSRQRLHKWEDLKTVWNPVSVTSIRPRRAKRHGRREWLVGAAYTLSLLMMAATIALMLRARQQPRHVELIRGRRLVREVRSAFAESSDIRAVQVMAQGAESLAQLYEHLQARTPERKTLVAVETYLNIALNVRKIVDMERNLKLIQFEMTQFLERESRELLTSLQFGKEPEHAQRDTETRLESDYGLNDPRQSPQYVHWRDRADKLLDELTGLYAKNAELYTHMNAELSRYAPHRAQKYLELQSVLSVGGVDIATTAQEVLRSTGYLPLFRGTEELQADFAKATDRERQRTTWQNLFVRGSKPASELTISTEVSRLARQVDRLMAMQRRSARIQKEVGLPGVLRGWWLVNVPGNIVGHELKLASETHLALLQKDKEKKTERS</sequence>
<feature type="transmembrane region" description="Helical" evidence="2">
    <location>
        <begin position="77"/>
        <end position="98"/>
    </location>
</feature>
<keyword evidence="2" id="KW-0812">Transmembrane</keyword>
<dbReference type="InParanoid" id="F0VAP8"/>
<feature type="compositionally biased region" description="Basic and acidic residues" evidence="1">
    <location>
        <begin position="208"/>
        <end position="223"/>
    </location>
</feature>
<dbReference type="OrthoDB" id="330672at2759"/>
<keyword evidence="2" id="KW-1133">Transmembrane helix</keyword>
<accession>F0VAP8</accession>
<evidence type="ECO:0000313" key="4">
    <source>
        <dbReference type="EMBL" id="CEL68620.1"/>
    </source>
</evidence>
<name>F0VAP8_NEOCL</name>
<reference evidence="3" key="1">
    <citation type="submission" date="2011-02" db="EMBL/GenBank/DDBJ databases">
        <authorList>
            <person name="Aslett M."/>
        </authorList>
    </citation>
    <scope>NUCLEOTIDE SEQUENCE</scope>
    <source>
        <strain evidence="3">Liverpool</strain>
    </source>
</reference>
<evidence type="ECO:0000256" key="1">
    <source>
        <dbReference type="SAM" id="MobiDB-lite"/>
    </source>
</evidence>
<keyword evidence="5" id="KW-1185">Reference proteome</keyword>
<feature type="region of interest" description="Disordered" evidence="1">
    <location>
        <begin position="204"/>
        <end position="227"/>
    </location>
</feature>
<protein>
    <recommendedName>
        <fullName evidence="6">Transmembrane protein</fullName>
    </recommendedName>
</protein>
<reference evidence="4" key="4">
    <citation type="journal article" date="2015" name="PLoS ONE">
        <title>Comprehensive Evaluation of Toxoplasma gondii VEG and Neospora caninum LIV Genomes with Tachyzoite Stage Transcriptome and Proteome Defines Novel Transcript Features.</title>
        <authorList>
            <person name="Ramaprasad A."/>
            <person name="Mourier T."/>
            <person name="Naeem R."/>
            <person name="Malas T.B."/>
            <person name="Moussa E."/>
            <person name="Panigrahi A."/>
            <person name="Vermont S.J."/>
            <person name="Otto T.D."/>
            <person name="Wastling J."/>
            <person name="Pain A."/>
        </authorList>
    </citation>
    <scope>NUCLEOTIDE SEQUENCE</scope>
    <source>
        <strain evidence="4">Liverpool</strain>
    </source>
</reference>
<gene>
    <name evidence="4" type="ORF">BN1204_043720</name>
    <name evidence="3" type="ORF">NCLIV_043720</name>
</gene>
<reference evidence="5" key="3">
    <citation type="journal article" date="2012" name="PLoS Pathog.">
        <title>Comparative genomics of the apicomplexan parasites Toxoplasma gondii and Neospora caninum: Coccidia differing in host range and transmission strategy.</title>
        <authorList>
            <person name="Reid A.J."/>
            <person name="Vermont S.J."/>
            <person name="Cotton J.A."/>
            <person name="Harris D."/>
            <person name="Hill-Cawthorne G.A."/>
            <person name="Konen-Waisman S."/>
            <person name="Latham S.M."/>
            <person name="Mourier T."/>
            <person name="Norton R."/>
            <person name="Quail M.A."/>
            <person name="Sanders M."/>
            <person name="Shanmugam D."/>
            <person name="Sohal A."/>
            <person name="Wasmuth J.D."/>
            <person name="Brunk B."/>
            <person name="Grigg M.E."/>
            <person name="Howard J.C."/>
            <person name="Parkinson J."/>
            <person name="Roos D.S."/>
            <person name="Trees A.J."/>
            <person name="Berriman M."/>
            <person name="Pain A."/>
            <person name="Wastling J.M."/>
        </authorList>
    </citation>
    <scope>NUCLEOTIDE SEQUENCE [LARGE SCALE GENOMIC DNA]</scope>
    <source>
        <strain evidence="5">Liverpool</strain>
    </source>
</reference>
<keyword evidence="2" id="KW-0472">Membrane</keyword>
<feature type="compositionally biased region" description="Acidic residues" evidence="1">
    <location>
        <begin position="21"/>
        <end position="31"/>
    </location>
</feature>
<dbReference type="Proteomes" id="UP000007494">
    <property type="component" value="Chromosome IX"/>
</dbReference>
<dbReference type="EMBL" id="LN714484">
    <property type="protein sequence ID" value="CEL68620.1"/>
    <property type="molecule type" value="Genomic_DNA"/>
</dbReference>